<evidence type="ECO:0000259" key="8">
    <source>
        <dbReference type="Pfam" id="PF01602"/>
    </source>
</evidence>
<evidence type="ECO:0000256" key="4">
    <source>
        <dbReference type="ARBA" id="ARBA00022737"/>
    </source>
</evidence>
<dbReference type="GO" id="GO:0010008">
    <property type="term" value="C:endosome membrane"/>
    <property type="evidence" value="ECO:0007669"/>
    <property type="project" value="TreeGrafter"/>
</dbReference>
<dbReference type="GO" id="GO:0006896">
    <property type="term" value="P:Golgi to vacuole transport"/>
    <property type="evidence" value="ECO:0007669"/>
    <property type="project" value="TreeGrafter"/>
</dbReference>
<feature type="compositionally biased region" description="Acidic residues" evidence="7">
    <location>
        <begin position="641"/>
        <end position="651"/>
    </location>
</feature>
<feature type="domain" description="Clathrin/coatomer adaptor adaptin-like N-terminal" evidence="8">
    <location>
        <begin position="34"/>
        <end position="580"/>
    </location>
</feature>
<evidence type="ECO:0000256" key="1">
    <source>
        <dbReference type="ARBA" id="ARBA00004308"/>
    </source>
</evidence>
<dbReference type="RefSeq" id="XP_024665294.1">
    <property type="nucleotide sequence ID" value="XM_024809526.1"/>
</dbReference>
<keyword evidence="3" id="KW-0813">Transport</keyword>
<dbReference type="Proteomes" id="UP000238350">
    <property type="component" value="Unassembled WGS sequence"/>
</dbReference>
<reference evidence="9 10" key="1">
    <citation type="submission" date="2017-04" db="EMBL/GenBank/DDBJ databases">
        <title>Genome sequencing of [Candida] sorbophila.</title>
        <authorList>
            <person name="Ahn J.O."/>
        </authorList>
    </citation>
    <scope>NUCLEOTIDE SEQUENCE [LARGE SCALE GENOMIC DNA]</scope>
    <source>
        <strain evidence="9 10">DS02</strain>
    </source>
</reference>
<dbReference type="Gene3D" id="1.25.10.10">
    <property type="entry name" value="Leucine-rich Repeat Variant"/>
    <property type="match status" value="1"/>
</dbReference>
<dbReference type="GeneID" id="36516717"/>
<dbReference type="InterPro" id="IPR011989">
    <property type="entry name" value="ARM-like"/>
</dbReference>
<protein>
    <submittedName>
        <fullName evidence="9">AP-3 complex subunit delta</fullName>
    </submittedName>
</protein>
<comment type="caution">
    <text evidence="9">The sequence shown here is derived from an EMBL/GenBank/DDBJ whole genome shotgun (WGS) entry which is preliminary data.</text>
</comment>
<sequence length="767" mass="85477">MESRLRPFGILFGRSLNNLIKGIRARKDADELEEYIKGVIAECREEARSPDLDLKAMAVLKLAYLEMYGYDMSWAGFHVLEVMSSQKFQQKRVGYLAAMQSFRADPELLMLTTNLLKTDLTAPSQERAGIALSGLATIVSPLLAAEVSEDITSMLNHSNSYVRKKAVLAIYKVLQQYPQALPAVLPRLRDRLEDSDTSVVSAVVNALCELSHQSDDPSPFLEFAPQLFFLLKETQSNWLHIKILKLLALFTQYEPRLVSKVLPHIVDLIHSTDATSLRYEAISAILRGRMVASDDFELVKLILNHLRDFLQTTDPNLKFVALTALSQLVKVNAGFLAAEHEIVLEYIDTEDATLRRKVLDMLPAIVNEDNLVDIVTQLLEQLRATDSPACPEHKQLLVSKIVALCSTDNYSLLPNFEWYTETLVDIAKHAFNYVPEAGVIVGNQLQNVAVRVKSVRESVVFACLDLSYNAPLVAKQPEILEYTLWVIGEYISDYLDSTRQAIGPDLLRNLLSLPPCLATVPAVTKVFSRYISVLPLWIDETRLQVSECISEIISVFSKFATSASFEIQERAVQLLELFKLAADAVAEHPADSDAAPALLTIAFPSLFNGFEITPVAPSAQRRIAIPPELDLDTPISVVESEFTESESEPESELGSATEPEPEPEARDARMDVYYIKSASHESKEASVTSELSDSKPVHSKERRKIEKVKVEIAQDETIEGEDDEPVAKPAKKSLFHSEHISVGDTRPGNVVVKHKKVKKKKKKPASS</sequence>
<keyword evidence="4" id="KW-0677">Repeat</keyword>
<evidence type="ECO:0000313" key="10">
    <source>
        <dbReference type="Proteomes" id="UP000238350"/>
    </source>
</evidence>
<dbReference type="PANTHER" id="PTHR22781:SF12">
    <property type="entry name" value="AP-3 COMPLEX SUBUNIT DELTA-1"/>
    <property type="match status" value="1"/>
</dbReference>
<keyword evidence="6" id="KW-0472">Membrane</keyword>
<keyword evidence="10" id="KW-1185">Reference proteome</keyword>
<evidence type="ECO:0000313" key="9">
    <source>
        <dbReference type="EMBL" id="PRT55349.1"/>
    </source>
</evidence>
<dbReference type="OrthoDB" id="10264595at2759"/>
<dbReference type="GO" id="GO:0030123">
    <property type="term" value="C:AP-3 adaptor complex"/>
    <property type="evidence" value="ECO:0007669"/>
    <property type="project" value="InterPro"/>
</dbReference>
<evidence type="ECO:0000256" key="6">
    <source>
        <dbReference type="ARBA" id="ARBA00023136"/>
    </source>
</evidence>
<proteinExistence type="inferred from homology"/>
<feature type="compositionally biased region" description="Acidic residues" evidence="7">
    <location>
        <begin position="713"/>
        <end position="724"/>
    </location>
</feature>
<dbReference type="SUPFAM" id="SSF48371">
    <property type="entry name" value="ARM repeat"/>
    <property type="match status" value="1"/>
</dbReference>
<dbReference type="PIRSF" id="PIRSF037092">
    <property type="entry name" value="AP3_complex_delta"/>
    <property type="match status" value="1"/>
</dbReference>
<feature type="compositionally biased region" description="Basic and acidic residues" evidence="7">
    <location>
        <begin position="692"/>
        <end position="712"/>
    </location>
</feature>
<evidence type="ECO:0000256" key="7">
    <source>
        <dbReference type="SAM" id="MobiDB-lite"/>
    </source>
</evidence>
<dbReference type="Pfam" id="PF01602">
    <property type="entry name" value="Adaptin_N"/>
    <property type="match status" value="1"/>
</dbReference>
<accession>A0A2T0FK48</accession>
<comment type="similarity">
    <text evidence="2">Belongs to the adaptor complexes large subunit family.</text>
</comment>
<comment type="subcellular location">
    <subcellularLocation>
        <location evidence="1">Endomembrane system</location>
    </subcellularLocation>
</comment>
<gene>
    <name evidence="9" type="ORF">B9G98_02969</name>
</gene>
<dbReference type="EMBL" id="NDIQ01000021">
    <property type="protein sequence ID" value="PRT55349.1"/>
    <property type="molecule type" value="Genomic_DNA"/>
</dbReference>
<feature type="compositionally biased region" description="Basic residues" evidence="7">
    <location>
        <begin position="752"/>
        <end position="767"/>
    </location>
</feature>
<dbReference type="AlphaFoldDB" id="A0A2T0FK48"/>
<evidence type="ECO:0000256" key="2">
    <source>
        <dbReference type="ARBA" id="ARBA00006613"/>
    </source>
</evidence>
<name>A0A2T0FK48_9ASCO</name>
<dbReference type="InterPro" id="IPR002553">
    <property type="entry name" value="Clathrin/coatomer_adapt-like_N"/>
</dbReference>
<dbReference type="GO" id="GO:0006623">
    <property type="term" value="P:protein targeting to vacuole"/>
    <property type="evidence" value="ECO:0007669"/>
    <property type="project" value="TreeGrafter"/>
</dbReference>
<dbReference type="STRING" id="45607.A0A2T0FK48"/>
<keyword evidence="5" id="KW-0653">Protein transport</keyword>
<dbReference type="InterPro" id="IPR017105">
    <property type="entry name" value="AP3_complex_dsu"/>
</dbReference>
<organism evidence="9 10">
    <name type="scientific">Wickerhamiella sorbophila</name>
    <dbReference type="NCBI Taxonomy" id="45607"/>
    <lineage>
        <taxon>Eukaryota</taxon>
        <taxon>Fungi</taxon>
        <taxon>Dikarya</taxon>
        <taxon>Ascomycota</taxon>
        <taxon>Saccharomycotina</taxon>
        <taxon>Dipodascomycetes</taxon>
        <taxon>Dipodascales</taxon>
        <taxon>Trichomonascaceae</taxon>
        <taxon>Wickerhamiella</taxon>
    </lineage>
</organism>
<evidence type="ECO:0000256" key="3">
    <source>
        <dbReference type="ARBA" id="ARBA00022448"/>
    </source>
</evidence>
<feature type="region of interest" description="Disordered" evidence="7">
    <location>
        <begin position="683"/>
        <end position="767"/>
    </location>
</feature>
<dbReference type="PANTHER" id="PTHR22781">
    <property type="entry name" value="DELTA ADAPTIN-RELATED"/>
    <property type="match status" value="1"/>
</dbReference>
<feature type="region of interest" description="Disordered" evidence="7">
    <location>
        <begin position="640"/>
        <end position="667"/>
    </location>
</feature>
<evidence type="ECO:0000256" key="5">
    <source>
        <dbReference type="ARBA" id="ARBA00022927"/>
    </source>
</evidence>
<dbReference type="InterPro" id="IPR016024">
    <property type="entry name" value="ARM-type_fold"/>
</dbReference>